<protein>
    <submittedName>
        <fullName evidence="1">Uncharacterized protein</fullName>
    </submittedName>
</protein>
<keyword evidence="2" id="KW-1185">Reference proteome</keyword>
<comment type="caution">
    <text evidence="1">The sequence shown here is derived from an EMBL/GenBank/DDBJ whole genome shotgun (WGS) entry which is preliminary data.</text>
</comment>
<dbReference type="Proteomes" id="UP001498469">
    <property type="component" value="Unassembled WGS sequence"/>
</dbReference>
<dbReference type="EMBL" id="JAZHFS010000001">
    <property type="protein sequence ID" value="MEF2110908.1"/>
    <property type="molecule type" value="Genomic_DNA"/>
</dbReference>
<evidence type="ECO:0000313" key="1">
    <source>
        <dbReference type="EMBL" id="MEF2110908.1"/>
    </source>
</evidence>
<evidence type="ECO:0000313" key="2">
    <source>
        <dbReference type="Proteomes" id="UP001498469"/>
    </source>
</evidence>
<dbReference type="RefSeq" id="WP_216247550.1">
    <property type="nucleotide sequence ID" value="NZ_JAZHFS010000001.1"/>
</dbReference>
<reference evidence="1 2" key="1">
    <citation type="submission" date="2023-11" db="EMBL/GenBank/DDBJ databases">
        <title>Draft genome sequence of a psychrophilic Clostridium strain from permafrost water brine.</title>
        <authorList>
            <person name="Shcherbakova V.A."/>
            <person name="Trubitsyn V.E."/>
            <person name="Zakharyuk A.G."/>
        </authorList>
    </citation>
    <scope>NUCLEOTIDE SEQUENCE [LARGE SCALE GENOMIC DNA]</scope>
    <source>
        <strain evidence="1 2">14F</strain>
    </source>
</reference>
<gene>
    <name evidence="1" type="ORF">SJI18_01140</name>
</gene>
<organism evidence="1 2">
    <name type="scientific">Clostridium frigoriphilum</name>
    <dbReference type="NCBI Taxonomy" id="443253"/>
    <lineage>
        <taxon>Bacteria</taxon>
        <taxon>Bacillati</taxon>
        <taxon>Bacillota</taxon>
        <taxon>Clostridia</taxon>
        <taxon>Eubacteriales</taxon>
        <taxon>Clostridiaceae</taxon>
        <taxon>Clostridium</taxon>
    </lineage>
</organism>
<name>A0ABU7UHN0_9CLOT</name>
<sequence>MLLNRYKSIDYVMDLDINEGIEQITQAYRMDAEDKLYKQYLIDYGNMDKEHYMSFESYKEKAFKPKVVVTEKNVKEILKEAERIKAMDQKGGK</sequence>
<proteinExistence type="predicted"/>
<accession>A0ABU7UHN0</accession>